<dbReference type="GO" id="GO:0005829">
    <property type="term" value="C:cytosol"/>
    <property type="evidence" value="ECO:0007669"/>
    <property type="project" value="TreeGrafter"/>
</dbReference>
<keyword evidence="5 9" id="KW-0560">Oxidoreductase</keyword>
<dbReference type="Gene3D" id="3.40.50.12470">
    <property type="match status" value="1"/>
</dbReference>
<evidence type="ECO:0000256" key="3">
    <source>
        <dbReference type="ARBA" id="ARBA00006936"/>
    </source>
</evidence>
<dbReference type="Pfam" id="PF16870">
    <property type="entry name" value="OxoGdeHyase_C"/>
    <property type="match status" value="1"/>
</dbReference>
<dbReference type="GO" id="GO:0030976">
    <property type="term" value="F:thiamine pyrophosphate binding"/>
    <property type="evidence" value="ECO:0007669"/>
    <property type="project" value="InterPro"/>
</dbReference>
<dbReference type="GO" id="GO:0006099">
    <property type="term" value="P:tricarboxylic acid cycle"/>
    <property type="evidence" value="ECO:0007669"/>
    <property type="project" value="TreeGrafter"/>
</dbReference>
<comment type="cofactor">
    <cofactor evidence="1">
        <name>thiamine diphosphate</name>
        <dbReference type="ChEBI" id="CHEBI:58937"/>
    </cofactor>
</comment>
<dbReference type="InterPro" id="IPR001017">
    <property type="entry name" value="DH_E1"/>
</dbReference>
<dbReference type="Pfam" id="PF02779">
    <property type="entry name" value="Transket_pyr"/>
    <property type="match status" value="1"/>
</dbReference>
<evidence type="ECO:0000313" key="10">
    <source>
        <dbReference type="Proteomes" id="UP000515237"/>
    </source>
</evidence>
<evidence type="ECO:0000256" key="2">
    <source>
        <dbReference type="ARBA" id="ARBA00003906"/>
    </source>
</evidence>
<evidence type="ECO:0000256" key="7">
    <source>
        <dbReference type="SAM" id="MobiDB-lite"/>
    </source>
</evidence>
<proteinExistence type="inferred from homology"/>
<dbReference type="PANTHER" id="PTHR23152">
    <property type="entry name" value="2-OXOGLUTARATE DEHYDROGENASE"/>
    <property type="match status" value="1"/>
</dbReference>
<dbReference type="InterPro" id="IPR011603">
    <property type="entry name" value="2oxoglutarate_DH_E1"/>
</dbReference>
<dbReference type="Gene3D" id="3.40.50.11610">
    <property type="entry name" value="Multifunctional 2-oxoglutarate metabolism enzyme, C-terminal domain"/>
    <property type="match status" value="1"/>
</dbReference>
<dbReference type="Proteomes" id="UP000515237">
    <property type="component" value="Chromosome"/>
</dbReference>
<dbReference type="NCBIfam" id="TIGR00239">
    <property type="entry name" value="2oxo_dh_E1"/>
    <property type="match status" value="1"/>
</dbReference>
<dbReference type="GO" id="GO:0045252">
    <property type="term" value="C:oxoglutarate dehydrogenase complex"/>
    <property type="evidence" value="ECO:0007669"/>
    <property type="project" value="TreeGrafter"/>
</dbReference>
<evidence type="ECO:0000259" key="8">
    <source>
        <dbReference type="SMART" id="SM00861"/>
    </source>
</evidence>
<reference evidence="9 10" key="1">
    <citation type="journal article" date="2018" name="Int. J. Syst. Evol. Microbiol.">
        <title>Adhaeribacter swui sp. nov., isolated from wet mud.</title>
        <authorList>
            <person name="Kim D.U."/>
            <person name="Kim K.W."/>
            <person name="Kang M.S."/>
            <person name="Kim J.Y."/>
            <person name="Jang J.H."/>
            <person name="Kim M.K."/>
        </authorList>
    </citation>
    <scope>NUCLEOTIDE SEQUENCE [LARGE SCALE GENOMIC DNA]</scope>
    <source>
        <strain evidence="9 10">KCTC 52873</strain>
    </source>
</reference>
<dbReference type="RefSeq" id="WP_185270036.1">
    <property type="nucleotide sequence ID" value="NZ_CP055156.1"/>
</dbReference>
<sequence length="923" mass="104777">MSSFSYIANADASYIDELYKAYQQDPESVDFGWRKFFEGYDFSVKYTSENGHSAPSANGSSKTASAPATSTSDIDRELKVRNLIQAYRSRAHLLSKTNPVRPRKDRKALLDLKDFGLSDADLDIVFQAGEAIGIGASSLRDIITALNKIYTETIGFEYMYIRDPEVLDWFRDKIEKEFLNFNPPLEYKKRILKKLNEAVVFENFLHTKFLGQKRFSLEGGETTIPALDAIIDKASELGVEEVMIGMAHRGRLNVLANTLGKTYEQIFSEFEGTAVPDLTMGDGDVKYHMGYSSEVTTASGKKVNLKLAPNPSHLEAVNPVVEGFVRAKIDSMYKNDYKKILPILIHGDAALAGQGIVYEVTQMSQLEGYKTGGTIHFVINNQVGFTTDFEDARSSIYSTDVAKIIDAPVLHVNGDDPEAVVYAVQVATEYRQRFQADIFVDMVCYRRHGHNESDEPKFTQPQLYNLISKHPNPREIYNKVLINRGEVDAQLAENMDKEFRDLLQDRLNLVKQKPLPYNYQVLEKEWQVLRRSKPEDFDKSPDTSISQEVVEKVGKALSTIPEGFKPLKQIEKLLKERQDMFFNTKTLNWAAGELLAYGSLLLENKIVRLGGQDVQRGTFSHRHAVLHDAETNQGYNSLNYIDESQEKMRIYNSLLSEYGALGFEFGYAMANPNALAIWEAQFGDFANGAQVMIDQFITPSESKWQRMNGVVMLLPHGYEGQGPEHSNARPERFLQLAAEYNIFVTNITFPANFFHVLRRQLALPFRKPLVNMSPKSMLRHPLAVSPIAEFTSGSFREVIGDSYAEASAVTKVILCSGKFYYDLFDEQQKNNRKDVAIIRLEQLHPFPHLQLEAELSKYNNPKVYWAQEEPSNMGYWAYILRALRFKNILQDVVARKASSSPATGYLKIHNKEQRELIEKAFAI</sequence>
<dbReference type="AlphaFoldDB" id="A0A7G7G8S1"/>
<organism evidence="9 10">
    <name type="scientific">Adhaeribacter swui</name>
    <dbReference type="NCBI Taxonomy" id="2086471"/>
    <lineage>
        <taxon>Bacteria</taxon>
        <taxon>Pseudomonadati</taxon>
        <taxon>Bacteroidota</taxon>
        <taxon>Cytophagia</taxon>
        <taxon>Cytophagales</taxon>
        <taxon>Hymenobacteraceae</taxon>
        <taxon>Adhaeribacter</taxon>
    </lineage>
</organism>
<dbReference type="InterPro" id="IPR031717">
    <property type="entry name" value="ODO-1/KGD_C"/>
</dbReference>
<dbReference type="NCBIfam" id="NF008907">
    <property type="entry name" value="PRK12270.1"/>
    <property type="match status" value="1"/>
</dbReference>
<feature type="region of interest" description="Disordered" evidence="7">
    <location>
        <begin position="51"/>
        <end position="72"/>
    </location>
</feature>
<protein>
    <recommendedName>
        <fullName evidence="4">oxoglutarate dehydrogenase (succinyl-transferring)</fullName>
        <ecNumber evidence="4">1.2.4.2</ecNumber>
    </recommendedName>
</protein>
<dbReference type="EC" id="1.2.4.2" evidence="4"/>
<keyword evidence="6" id="KW-0786">Thiamine pyrophosphate</keyword>
<dbReference type="InterPro" id="IPR029061">
    <property type="entry name" value="THDP-binding"/>
</dbReference>
<comment type="similarity">
    <text evidence="3">Belongs to the alpha-ketoglutarate dehydrogenase family.</text>
</comment>
<dbReference type="EMBL" id="CP055156">
    <property type="protein sequence ID" value="QNF33555.1"/>
    <property type="molecule type" value="Genomic_DNA"/>
</dbReference>
<feature type="domain" description="Transketolase-like pyrimidine-binding" evidence="8">
    <location>
        <begin position="587"/>
        <end position="780"/>
    </location>
</feature>
<evidence type="ECO:0000256" key="6">
    <source>
        <dbReference type="ARBA" id="ARBA00023052"/>
    </source>
</evidence>
<dbReference type="GO" id="GO:0004591">
    <property type="term" value="F:oxoglutarate dehydrogenase (succinyl-transferring) activity"/>
    <property type="evidence" value="ECO:0007669"/>
    <property type="project" value="UniProtKB-EC"/>
</dbReference>
<dbReference type="SMART" id="SM00861">
    <property type="entry name" value="Transket_pyr"/>
    <property type="match status" value="1"/>
</dbReference>
<keyword evidence="10" id="KW-1185">Reference proteome</keyword>
<dbReference type="SUPFAM" id="SSF52518">
    <property type="entry name" value="Thiamin diphosphate-binding fold (THDP-binding)"/>
    <property type="match status" value="2"/>
</dbReference>
<gene>
    <name evidence="9" type="ORF">HUW51_12800</name>
</gene>
<dbReference type="Pfam" id="PF16078">
    <property type="entry name" value="2-oxogl_dehyd_N"/>
    <property type="match status" value="1"/>
</dbReference>
<dbReference type="NCBIfam" id="NF006914">
    <property type="entry name" value="PRK09404.1"/>
    <property type="match status" value="1"/>
</dbReference>
<dbReference type="CDD" id="cd02016">
    <property type="entry name" value="TPP_E1_OGDC_like"/>
    <property type="match status" value="1"/>
</dbReference>
<dbReference type="PIRSF" id="PIRSF000157">
    <property type="entry name" value="Oxoglu_dh_E1"/>
    <property type="match status" value="1"/>
</dbReference>
<evidence type="ECO:0000313" key="9">
    <source>
        <dbReference type="EMBL" id="QNF33555.1"/>
    </source>
</evidence>
<name>A0A7G7G8S1_9BACT</name>
<dbReference type="PANTHER" id="PTHR23152:SF4">
    <property type="entry name" value="2-OXOADIPATE DEHYDROGENASE COMPLEX COMPONENT E1"/>
    <property type="match status" value="1"/>
</dbReference>
<dbReference type="Pfam" id="PF00676">
    <property type="entry name" value="E1_dh"/>
    <property type="match status" value="1"/>
</dbReference>
<dbReference type="InterPro" id="IPR032106">
    <property type="entry name" value="2-oxogl_dehyd_N"/>
</dbReference>
<evidence type="ECO:0000256" key="5">
    <source>
        <dbReference type="ARBA" id="ARBA00023002"/>
    </source>
</evidence>
<dbReference type="Gene3D" id="1.10.287.1150">
    <property type="entry name" value="TPP helical domain"/>
    <property type="match status" value="1"/>
</dbReference>
<dbReference type="KEGG" id="aswu:HUW51_12800"/>
<dbReference type="InterPro" id="IPR005475">
    <property type="entry name" value="Transketolase-like_Pyr-bd"/>
</dbReference>
<dbReference type="InterPro" id="IPR042179">
    <property type="entry name" value="KGD_C_sf"/>
</dbReference>
<feature type="compositionally biased region" description="Low complexity" evidence="7">
    <location>
        <begin position="60"/>
        <end position="72"/>
    </location>
</feature>
<dbReference type="Gene3D" id="3.40.50.970">
    <property type="match status" value="1"/>
</dbReference>
<comment type="function">
    <text evidence="2">E1 component of the 2-oxoglutarate dehydrogenase (OGDH) complex which catalyzes the decarboxylation of 2-oxoglutarate, the first step in the conversion of 2-oxoglutarate to succinyl-CoA and CO(2).</text>
</comment>
<evidence type="ECO:0000256" key="1">
    <source>
        <dbReference type="ARBA" id="ARBA00001964"/>
    </source>
</evidence>
<evidence type="ECO:0000256" key="4">
    <source>
        <dbReference type="ARBA" id="ARBA00012280"/>
    </source>
</evidence>
<accession>A0A7G7G8S1</accession>